<name>A0A418WCS9_9PROT</name>
<dbReference type="RefSeq" id="WP_119778467.1">
    <property type="nucleotide sequence ID" value="NZ_QYUK01000011.1"/>
</dbReference>
<comment type="similarity">
    <text evidence="2 4">Belongs to the bacterial solute-binding protein 3 family.</text>
</comment>
<protein>
    <submittedName>
        <fullName evidence="7">ABC transporter substrate-binding protein</fullName>
    </submittedName>
</protein>
<feature type="domain" description="Solute-binding protein family 3/N-terminal" evidence="6">
    <location>
        <begin position="31"/>
        <end position="280"/>
    </location>
</feature>
<accession>A0A418WCS9</accession>
<comment type="subcellular location">
    <subcellularLocation>
        <location evidence="1">Cell envelope</location>
    </subcellularLocation>
</comment>
<feature type="signal peptide" evidence="5">
    <location>
        <begin position="1"/>
        <end position="26"/>
    </location>
</feature>
<dbReference type="SMART" id="SM00062">
    <property type="entry name" value="PBPb"/>
    <property type="match status" value="1"/>
</dbReference>
<evidence type="ECO:0000313" key="7">
    <source>
        <dbReference type="EMBL" id="RJF87833.1"/>
    </source>
</evidence>
<dbReference type="InterPro" id="IPR001638">
    <property type="entry name" value="Solute-binding_3/MltF_N"/>
</dbReference>
<gene>
    <name evidence="7" type="ORF">D3874_13030</name>
</gene>
<dbReference type="SUPFAM" id="SSF53850">
    <property type="entry name" value="Periplasmic binding protein-like II"/>
    <property type="match status" value="1"/>
</dbReference>
<dbReference type="EMBL" id="QYUK01000011">
    <property type="protein sequence ID" value="RJF87833.1"/>
    <property type="molecule type" value="Genomic_DNA"/>
</dbReference>
<proteinExistence type="inferred from homology"/>
<dbReference type="InterPro" id="IPR018313">
    <property type="entry name" value="SBP_3_CS"/>
</dbReference>
<dbReference type="Proteomes" id="UP000284605">
    <property type="component" value="Unassembled WGS sequence"/>
</dbReference>
<evidence type="ECO:0000256" key="1">
    <source>
        <dbReference type="ARBA" id="ARBA00004196"/>
    </source>
</evidence>
<dbReference type="PROSITE" id="PS01039">
    <property type="entry name" value="SBP_BACTERIAL_3"/>
    <property type="match status" value="1"/>
</dbReference>
<dbReference type="AlphaFoldDB" id="A0A418WCS9"/>
<dbReference type="Pfam" id="PF00497">
    <property type="entry name" value="SBP_bac_3"/>
    <property type="match status" value="1"/>
</dbReference>
<evidence type="ECO:0000256" key="5">
    <source>
        <dbReference type="SAM" id="SignalP"/>
    </source>
</evidence>
<evidence type="ECO:0000256" key="3">
    <source>
        <dbReference type="ARBA" id="ARBA00022729"/>
    </source>
</evidence>
<evidence type="ECO:0000256" key="2">
    <source>
        <dbReference type="ARBA" id="ARBA00010333"/>
    </source>
</evidence>
<comment type="caution">
    <text evidence="7">The sequence shown here is derived from an EMBL/GenBank/DDBJ whole genome shotgun (WGS) entry which is preliminary data.</text>
</comment>
<dbReference type="Gene3D" id="3.40.190.10">
    <property type="entry name" value="Periplasmic binding protein-like II"/>
    <property type="match status" value="2"/>
</dbReference>
<dbReference type="OrthoDB" id="9807134at2"/>
<dbReference type="CDD" id="cd13699">
    <property type="entry name" value="PBP2_OccT_like"/>
    <property type="match status" value="1"/>
</dbReference>
<dbReference type="PANTHER" id="PTHR35936:SF17">
    <property type="entry name" value="ARGININE-BINDING EXTRACELLULAR PROTEIN ARTP"/>
    <property type="match status" value="1"/>
</dbReference>
<dbReference type="PANTHER" id="PTHR35936">
    <property type="entry name" value="MEMBRANE-BOUND LYTIC MUREIN TRANSGLYCOSYLASE F"/>
    <property type="match status" value="1"/>
</dbReference>
<dbReference type="GO" id="GO:0030313">
    <property type="term" value="C:cell envelope"/>
    <property type="evidence" value="ECO:0007669"/>
    <property type="project" value="UniProtKB-SubCell"/>
</dbReference>
<keyword evidence="8" id="KW-1185">Reference proteome</keyword>
<sequence length="283" mass="30137">MHRRSILSVGALALAAVLSATGMAQAKEWKSVTIATEGAYEPWNLTRPDGTLDGFEVELVKDLCARIKIECKLIPQDWDGMITSLNAGKFDMIMDALSITPERKEVIAFTAPYAATSAGFAALKSGDLANLAGTGTHVKLTGDAAHDKATVDALRAAIKGKTIGLQAATIYTKFIYDNFKDIADVREYKTSAERDLDLMAGRIDLAFDDTTYLAGAIAKPDNADMALAGPEIGGAIWGEGEGFGIRKSDPELKALFDPAIAAAIADGTVKRLSLKWLKVDVSP</sequence>
<organism evidence="7 8">
    <name type="scientific">Oleomonas cavernae</name>
    <dbReference type="NCBI Taxonomy" id="2320859"/>
    <lineage>
        <taxon>Bacteria</taxon>
        <taxon>Pseudomonadati</taxon>
        <taxon>Pseudomonadota</taxon>
        <taxon>Alphaproteobacteria</taxon>
        <taxon>Acetobacterales</taxon>
        <taxon>Acetobacteraceae</taxon>
        <taxon>Oleomonas</taxon>
    </lineage>
</organism>
<keyword evidence="3 5" id="KW-0732">Signal</keyword>
<evidence type="ECO:0000259" key="6">
    <source>
        <dbReference type="SMART" id="SM00062"/>
    </source>
</evidence>
<evidence type="ECO:0000256" key="4">
    <source>
        <dbReference type="RuleBase" id="RU003744"/>
    </source>
</evidence>
<feature type="chain" id="PRO_5019362404" evidence="5">
    <location>
        <begin position="27"/>
        <end position="283"/>
    </location>
</feature>
<evidence type="ECO:0000313" key="8">
    <source>
        <dbReference type="Proteomes" id="UP000284605"/>
    </source>
</evidence>
<reference evidence="7 8" key="1">
    <citation type="submission" date="2018-09" db="EMBL/GenBank/DDBJ databases">
        <authorList>
            <person name="Zhu H."/>
        </authorList>
    </citation>
    <scope>NUCLEOTIDE SEQUENCE [LARGE SCALE GENOMIC DNA]</scope>
    <source>
        <strain evidence="7 8">K1W22B-8</strain>
    </source>
</reference>